<dbReference type="Proteomes" id="UP000041770">
    <property type="component" value="Unassembled WGS sequence"/>
</dbReference>
<sequence length="44" mass="4938">MITVSTTQDKKAAKLLCEGSFFSNQSWIGNIKSEMMKAIIIELM</sequence>
<evidence type="ECO:0000313" key="3">
    <source>
        <dbReference type="Proteomes" id="UP000041770"/>
    </source>
</evidence>
<dbReference type="Proteomes" id="UP000046067">
    <property type="component" value="Unassembled WGS sequence"/>
</dbReference>
<dbReference type="EMBL" id="CWQJ01000010">
    <property type="protein sequence ID" value="CSC17877.1"/>
    <property type="molecule type" value="Genomic_DNA"/>
</dbReference>
<dbReference type="EMBL" id="CWQY01000035">
    <property type="protein sequence ID" value="CSD19502.1"/>
    <property type="molecule type" value="Genomic_DNA"/>
</dbReference>
<organism evidence="1 4">
    <name type="scientific">Vibrio cholerae</name>
    <dbReference type="NCBI Taxonomy" id="666"/>
    <lineage>
        <taxon>Bacteria</taxon>
        <taxon>Pseudomonadati</taxon>
        <taxon>Pseudomonadota</taxon>
        <taxon>Gammaproteobacteria</taxon>
        <taxon>Vibrionales</taxon>
        <taxon>Vibrionaceae</taxon>
        <taxon>Vibrio</taxon>
    </lineage>
</organism>
<proteinExistence type="predicted"/>
<protein>
    <submittedName>
        <fullName evidence="1">Uncharacterized protein</fullName>
    </submittedName>
</protein>
<gene>
    <name evidence="2" type="ORF">ERS013200_03488</name>
    <name evidence="1" type="ORF">ERS013201_01983</name>
</gene>
<accession>A0A655XQY0</accession>
<evidence type="ECO:0000313" key="2">
    <source>
        <dbReference type="EMBL" id="CSD19502.1"/>
    </source>
</evidence>
<dbReference type="AlphaFoldDB" id="A0A655XQY0"/>
<name>A0A655XQY0_VIBCL</name>
<evidence type="ECO:0000313" key="1">
    <source>
        <dbReference type="EMBL" id="CSC17877.1"/>
    </source>
</evidence>
<evidence type="ECO:0000313" key="4">
    <source>
        <dbReference type="Proteomes" id="UP000046067"/>
    </source>
</evidence>
<reference evidence="3 4" key="1">
    <citation type="submission" date="2015-07" db="EMBL/GenBank/DDBJ databases">
        <authorList>
            <consortium name="Pathogen Informatics"/>
        </authorList>
    </citation>
    <scope>NUCLEOTIDE SEQUENCE [LARGE SCALE GENOMIC DNA]</scope>
    <source>
        <strain evidence="2 3">A316</strain>
        <strain evidence="1 4">A325</strain>
    </source>
</reference>